<name>A0A4Y2KVB7_ARAVE</name>
<evidence type="ECO:0000313" key="2">
    <source>
        <dbReference type="Proteomes" id="UP000499080"/>
    </source>
</evidence>
<comment type="caution">
    <text evidence="1">The sequence shown here is derived from an EMBL/GenBank/DDBJ whole genome shotgun (WGS) entry which is preliminary data.</text>
</comment>
<protein>
    <submittedName>
        <fullName evidence="1">Uncharacterized protein</fullName>
    </submittedName>
</protein>
<proteinExistence type="predicted"/>
<dbReference type="AlphaFoldDB" id="A0A4Y2KVB7"/>
<gene>
    <name evidence="1" type="ORF">AVEN_162553_1</name>
</gene>
<dbReference type="Proteomes" id="UP000499080">
    <property type="component" value="Unassembled WGS sequence"/>
</dbReference>
<reference evidence="1 2" key="1">
    <citation type="journal article" date="2019" name="Sci. Rep.">
        <title>Orb-weaving spider Araneus ventricosus genome elucidates the spidroin gene catalogue.</title>
        <authorList>
            <person name="Kono N."/>
            <person name="Nakamura H."/>
            <person name="Ohtoshi R."/>
            <person name="Moran D.A.P."/>
            <person name="Shinohara A."/>
            <person name="Yoshida Y."/>
            <person name="Fujiwara M."/>
            <person name="Mori M."/>
            <person name="Tomita M."/>
            <person name="Arakawa K."/>
        </authorList>
    </citation>
    <scope>NUCLEOTIDE SEQUENCE [LARGE SCALE GENOMIC DNA]</scope>
</reference>
<sequence>MAEKCLLCEDCVVTDKCGSVCGTCHGICTNGAPLEEEEFQLDREVEESNEIYLRTSVKSVYAYFYVVLKRKIVTKVDASLETALSFIVLHQDKWLQFMTEQDEIKC</sequence>
<dbReference type="OrthoDB" id="8364573at2759"/>
<dbReference type="EMBL" id="BGPR01004969">
    <property type="protein sequence ID" value="GBN05453.1"/>
    <property type="molecule type" value="Genomic_DNA"/>
</dbReference>
<organism evidence="1 2">
    <name type="scientific">Araneus ventricosus</name>
    <name type="common">Orbweaver spider</name>
    <name type="synonym">Epeira ventricosa</name>
    <dbReference type="NCBI Taxonomy" id="182803"/>
    <lineage>
        <taxon>Eukaryota</taxon>
        <taxon>Metazoa</taxon>
        <taxon>Ecdysozoa</taxon>
        <taxon>Arthropoda</taxon>
        <taxon>Chelicerata</taxon>
        <taxon>Arachnida</taxon>
        <taxon>Araneae</taxon>
        <taxon>Araneomorphae</taxon>
        <taxon>Entelegynae</taxon>
        <taxon>Araneoidea</taxon>
        <taxon>Araneidae</taxon>
        <taxon>Araneus</taxon>
    </lineage>
</organism>
<evidence type="ECO:0000313" key="1">
    <source>
        <dbReference type="EMBL" id="GBN05453.1"/>
    </source>
</evidence>
<keyword evidence="2" id="KW-1185">Reference proteome</keyword>
<accession>A0A4Y2KVB7</accession>